<reference evidence="2" key="2">
    <citation type="submission" date="2015-01" db="EMBL/GenBank/DDBJ databases">
        <title>Evolutionary Origins and Diversification of the Mycorrhizal Mutualists.</title>
        <authorList>
            <consortium name="DOE Joint Genome Institute"/>
            <consortium name="Mycorrhizal Genomics Consortium"/>
            <person name="Kohler A."/>
            <person name="Kuo A."/>
            <person name="Nagy L.G."/>
            <person name="Floudas D."/>
            <person name="Copeland A."/>
            <person name="Barry K.W."/>
            <person name="Cichocki N."/>
            <person name="Veneault-Fourrey C."/>
            <person name="LaButti K."/>
            <person name="Lindquist E.A."/>
            <person name="Lipzen A."/>
            <person name="Lundell T."/>
            <person name="Morin E."/>
            <person name="Murat C."/>
            <person name="Riley R."/>
            <person name="Ohm R."/>
            <person name="Sun H."/>
            <person name="Tunlid A."/>
            <person name="Henrissat B."/>
            <person name="Grigoriev I.V."/>
            <person name="Hibbett D.S."/>
            <person name="Martin F."/>
        </authorList>
    </citation>
    <scope>NUCLEOTIDE SEQUENCE [LARGE SCALE GENOMIC DNA]</scope>
    <source>
        <strain evidence="2">Ve08.2h10</strain>
    </source>
</reference>
<gene>
    <name evidence="1" type="ORF">PAXRUDRAFT_796641</name>
</gene>
<dbReference type="InParanoid" id="A0A0D0D4Y8"/>
<dbReference type="OrthoDB" id="3236755at2759"/>
<accession>A0A0D0D4Y8</accession>
<name>A0A0D0D4Y8_9AGAM</name>
<keyword evidence="2" id="KW-1185">Reference proteome</keyword>
<protein>
    <submittedName>
        <fullName evidence="1">Uncharacterized protein</fullName>
    </submittedName>
</protein>
<evidence type="ECO:0000313" key="2">
    <source>
        <dbReference type="Proteomes" id="UP000054538"/>
    </source>
</evidence>
<proteinExistence type="predicted"/>
<dbReference type="AlphaFoldDB" id="A0A0D0D4Y8"/>
<reference evidence="1 2" key="1">
    <citation type="submission" date="2014-04" db="EMBL/GenBank/DDBJ databases">
        <authorList>
            <consortium name="DOE Joint Genome Institute"/>
            <person name="Kuo A."/>
            <person name="Kohler A."/>
            <person name="Jargeat P."/>
            <person name="Nagy L.G."/>
            <person name="Floudas D."/>
            <person name="Copeland A."/>
            <person name="Barry K.W."/>
            <person name="Cichocki N."/>
            <person name="Veneault-Fourrey C."/>
            <person name="LaButti K."/>
            <person name="Lindquist E.A."/>
            <person name="Lipzen A."/>
            <person name="Lundell T."/>
            <person name="Morin E."/>
            <person name="Murat C."/>
            <person name="Sun H."/>
            <person name="Tunlid A."/>
            <person name="Henrissat B."/>
            <person name="Grigoriev I.V."/>
            <person name="Hibbett D.S."/>
            <person name="Martin F."/>
            <person name="Nordberg H.P."/>
            <person name="Cantor M.N."/>
            <person name="Hua S.X."/>
        </authorList>
    </citation>
    <scope>NUCLEOTIDE SEQUENCE [LARGE SCALE GENOMIC DNA]</scope>
    <source>
        <strain evidence="1 2">Ve08.2h10</strain>
    </source>
</reference>
<dbReference type="HOGENOM" id="CLU_138041_1_0_1"/>
<organism evidence="1 2">
    <name type="scientific">Paxillus rubicundulus Ve08.2h10</name>
    <dbReference type="NCBI Taxonomy" id="930991"/>
    <lineage>
        <taxon>Eukaryota</taxon>
        <taxon>Fungi</taxon>
        <taxon>Dikarya</taxon>
        <taxon>Basidiomycota</taxon>
        <taxon>Agaricomycotina</taxon>
        <taxon>Agaricomycetes</taxon>
        <taxon>Agaricomycetidae</taxon>
        <taxon>Boletales</taxon>
        <taxon>Paxilineae</taxon>
        <taxon>Paxillaceae</taxon>
        <taxon>Paxillus</taxon>
    </lineage>
</organism>
<evidence type="ECO:0000313" key="1">
    <source>
        <dbReference type="EMBL" id="KIK91657.1"/>
    </source>
</evidence>
<sequence>MDSLLKRKLDTLKHYLADLPDTLPPLNLGSQPITSNYCTQHNGPIVFTECGPELVNVVKVLNTYLLKDPTSAILQKWVDDGTDWVDEQHELDPAAVGVE</sequence>
<dbReference type="Proteomes" id="UP000054538">
    <property type="component" value="Unassembled WGS sequence"/>
</dbReference>
<dbReference type="EMBL" id="KN825363">
    <property type="protein sequence ID" value="KIK91657.1"/>
    <property type="molecule type" value="Genomic_DNA"/>
</dbReference>